<comment type="caution">
    <text evidence="1">The sequence shown here is derived from an EMBL/GenBank/DDBJ whole genome shotgun (WGS) entry which is preliminary data.</text>
</comment>
<gene>
    <name evidence="1" type="ORF">LOK49_LG02G01621</name>
</gene>
<name>A0ACC0IQG8_9ERIC</name>
<sequence length="432" mass="48670">MWRQLEGEHIVSHSQLRVGNSLQQNGIDGSNSDLVNVYLSEKLDSDNGDSLELEDSNENSKHKDENSSSSEQSTDFGEVERERRGTCGGGSIEEQPAEIGAEIERIRDGFVVNHCEIGARRKIRRLYGRQALLDLLARSEGERQRELQELLEHRPVSDFAYRNRIQSLLRSRFLQSGRLVQDERPSSSVAASELGFLRQRHTVSALSQDINWQRATAPEQQVVISEDEGREKPSPSNSVSVGMREDGHESNTIEGMHWPHASAQVEEWHASSVTGWRDDNAEGTDGNLSEISANHWYTETLGSEGEEDVRWLDSALVVQDVQQSGDENQGQLDDVEGPLVLPSMPFQDQELHLHQCSGIDWEIINDLRIDMARLRQWMSDMQRMLESCMYMQLELQRSVRQEVSAALNSSAGPTATYPKKICCRGRSQSAKG</sequence>
<evidence type="ECO:0000313" key="1">
    <source>
        <dbReference type="EMBL" id="KAI8027948.1"/>
    </source>
</evidence>
<keyword evidence="2" id="KW-1185">Reference proteome</keyword>
<proteinExistence type="predicted"/>
<dbReference type="Proteomes" id="UP001060215">
    <property type="component" value="Chromosome 3"/>
</dbReference>
<dbReference type="EMBL" id="CM045760">
    <property type="protein sequence ID" value="KAI8027948.1"/>
    <property type="molecule type" value="Genomic_DNA"/>
</dbReference>
<evidence type="ECO:0000313" key="2">
    <source>
        <dbReference type="Proteomes" id="UP001060215"/>
    </source>
</evidence>
<accession>A0ACC0IQG8</accession>
<protein>
    <submittedName>
        <fullName evidence="1">Uncharacterized protein</fullName>
    </submittedName>
</protein>
<reference evidence="1 2" key="1">
    <citation type="journal article" date="2022" name="Plant J.">
        <title>Chromosome-level genome of Camellia lanceoleosa provides a valuable resource for understanding genome evolution and self-incompatibility.</title>
        <authorList>
            <person name="Gong W."/>
            <person name="Xiao S."/>
            <person name="Wang L."/>
            <person name="Liao Z."/>
            <person name="Chang Y."/>
            <person name="Mo W."/>
            <person name="Hu G."/>
            <person name="Li W."/>
            <person name="Zhao G."/>
            <person name="Zhu H."/>
            <person name="Hu X."/>
            <person name="Ji K."/>
            <person name="Xiang X."/>
            <person name="Song Q."/>
            <person name="Yuan D."/>
            <person name="Jin S."/>
            <person name="Zhang L."/>
        </authorList>
    </citation>
    <scope>NUCLEOTIDE SEQUENCE [LARGE SCALE GENOMIC DNA]</scope>
    <source>
        <strain evidence="1">SQ_2022a</strain>
    </source>
</reference>
<organism evidence="1 2">
    <name type="scientific">Camellia lanceoleosa</name>
    <dbReference type="NCBI Taxonomy" id="1840588"/>
    <lineage>
        <taxon>Eukaryota</taxon>
        <taxon>Viridiplantae</taxon>
        <taxon>Streptophyta</taxon>
        <taxon>Embryophyta</taxon>
        <taxon>Tracheophyta</taxon>
        <taxon>Spermatophyta</taxon>
        <taxon>Magnoliopsida</taxon>
        <taxon>eudicotyledons</taxon>
        <taxon>Gunneridae</taxon>
        <taxon>Pentapetalae</taxon>
        <taxon>asterids</taxon>
        <taxon>Ericales</taxon>
        <taxon>Theaceae</taxon>
        <taxon>Camellia</taxon>
    </lineage>
</organism>